<dbReference type="Pfam" id="PF03466">
    <property type="entry name" value="LysR_substrate"/>
    <property type="match status" value="1"/>
</dbReference>
<dbReference type="InterPro" id="IPR036390">
    <property type="entry name" value="WH_DNA-bd_sf"/>
</dbReference>
<comment type="similarity">
    <text evidence="1">Belongs to the LysR transcriptional regulatory family.</text>
</comment>
<dbReference type="EMBL" id="JBHRXI010000015">
    <property type="protein sequence ID" value="MFC3614865.1"/>
    <property type="molecule type" value="Genomic_DNA"/>
</dbReference>
<proteinExistence type="inferred from homology"/>
<dbReference type="Gene3D" id="3.40.190.290">
    <property type="match status" value="1"/>
</dbReference>
<dbReference type="InterPro" id="IPR005119">
    <property type="entry name" value="LysR_subst-bd"/>
</dbReference>
<dbReference type="Proteomes" id="UP001595629">
    <property type="component" value="Unassembled WGS sequence"/>
</dbReference>
<keyword evidence="4" id="KW-0804">Transcription</keyword>
<accession>A0ABV7THS7</accession>
<dbReference type="InterPro" id="IPR000847">
    <property type="entry name" value="LysR_HTH_N"/>
</dbReference>
<organism evidence="6 7">
    <name type="scientific">Lutimaribacter marinistellae</name>
    <dbReference type="NCBI Taxonomy" id="1820329"/>
    <lineage>
        <taxon>Bacteria</taxon>
        <taxon>Pseudomonadati</taxon>
        <taxon>Pseudomonadota</taxon>
        <taxon>Alphaproteobacteria</taxon>
        <taxon>Rhodobacterales</taxon>
        <taxon>Roseobacteraceae</taxon>
        <taxon>Lutimaribacter</taxon>
    </lineage>
</organism>
<dbReference type="SUPFAM" id="SSF46785">
    <property type="entry name" value="Winged helix' DNA-binding domain"/>
    <property type="match status" value="1"/>
</dbReference>
<dbReference type="RefSeq" id="WP_386736143.1">
    <property type="nucleotide sequence ID" value="NZ_JBHRXI010000015.1"/>
</dbReference>
<dbReference type="Gene3D" id="1.10.10.10">
    <property type="entry name" value="Winged helix-like DNA-binding domain superfamily/Winged helix DNA-binding domain"/>
    <property type="match status" value="1"/>
</dbReference>
<keyword evidence="7" id="KW-1185">Reference proteome</keyword>
<comment type="caution">
    <text evidence="6">The sequence shown here is derived from an EMBL/GenBank/DDBJ whole genome shotgun (WGS) entry which is preliminary data.</text>
</comment>
<evidence type="ECO:0000256" key="1">
    <source>
        <dbReference type="ARBA" id="ARBA00009437"/>
    </source>
</evidence>
<reference evidence="7" key="1">
    <citation type="journal article" date="2019" name="Int. J. Syst. Evol. Microbiol.">
        <title>The Global Catalogue of Microorganisms (GCM) 10K type strain sequencing project: providing services to taxonomists for standard genome sequencing and annotation.</title>
        <authorList>
            <consortium name="The Broad Institute Genomics Platform"/>
            <consortium name="The Broad Institute Genome Sequencing Center for Infectious Disease"/>
            <person name="Wu L."/>
            <person name="Ma J."/>
        </authorList>
    </citation>
    <scope>NUCLEOTIDE SEQUENCE [LARGE SCALE GENOMIC DNA]</scope>
    <source>
        <strain evidence="7">KCTC 42911</strain>
    </source>
</reference>
<evidence type="ECO:0000313" key="7">
    <source>
        <dbReference type="Proteomes" id="UP001595629"/>
    </source>
</evidence>
<dbReference type="InterPro" id="IPR036388">
    <property type="entry name" value="WH-like_DNA-bd_sf"/>
</dbReference>
<sequence length="303" mass="33320">MPFSSGKLNWDDLRFCAAVLETGSMSGAARLLHADPATVSRRLARLSEALGTEVYIKGSGTWQPNPALAEFFDDLSQFASRLLSHQNALTLPGLDDGRILDLTVSGPPTVISHVLCPELGGLRERAPNIRLTLDHEAPAVTLGQSDMMLTPVIPSQGRLIVRSLGSIHFHVYARRGVTPDWNNWVTLARMHDNYGSGEWASTLHGGTPTCRVQNYDDCARVILASNLVGVLPDIVARQWPGLIPHSIDTHSHTLSIHLCYHESRRDDPAIKLVARWIDEEFRRSREATRAWLDGVTVTQSAAG</sequence>
<evidence type="ECO:0000256" key="4">
    <source>
        <dbReference type="ARBA" id="ARBA00023163"/>
    </source>
</evidence>
<dbReference type="Pfam" id="PF00126">
    <property type="entry name" value="HTH_1"/>
    <property type="match status" value="1"/>
</dbReference>
<gene>
    <name evidence="6" type="ORF">ACFORG_13930</name>
</gene>
<evidence type="ECO:0000313" key="6">
    <source>
        <dbReference type="EMBL" id="MFC3614865.1"/>
    </source>
</evidence>
<keyword evidence="3" id="KW-0238">DNA-binding</keyword>
<dbReference type="PANTHER" id="PTHR30126:SF84">
    <property type="entry name" value="HTH-TYPE TRANSCRIPTIONAL REGULATOR PTXR"/>
    <property type="match status" value="1"/>
</dbReference>
<dbReference type="PANTHER" id="PTHR30126">
    <property type="entry name" value="HTH-TYPE TRANSCRIPTIONAL REGULATOR"/>
    <property type="match status" value="1"/>
</dbReference>
<evidence type="ECO:0000259" key="5">
    <source>
        <dbReference type="PROSITE" id="PS50931"/>
    </source>
</evidence>
<evidence type="ECO:0000256" key="2">
    <source>
        <dbReference type="ARBA" id="ARBA00023015"/>
    </source>
</evidence>
<dbReference type="PROSITE" id="PS50931">
    <property type="entry name" value="HTH_LYSR"/>
    <property type="match status" value="1"/>
</dbReference>
<feature type="domain" description="HTH lysR-type" evidence="5">
    <location>
        <begin position="8"/>
        <end position="65"/>
    </location>
</feature>
<name>A0ABV7THS7_9RHOB</name>
<dbReference type="SUPFAM" id="SSF53850">
    <property type="entry name" value="Periplasmic binding protein-like II"/>
    <property type="match status" value="1"/>
</dbReference>
<keyword evidence="2" id="KW-0805">Transcription regulation</keyword>
<protein>
    <submittedName>
        <fullName evidence="6">LysR family transcriptional regulator</fullName>
    </submittedName>
</protein>
<evidence type="ECO:0000256" key="3">
    <source>
        <dbReference type="ARBA" id="ARBA00023125"/>
    </source>
</evidence>